<gene>
    <name evidence="3" type="ORF">CANTADRAFT_19293</name>
</gene>
<evidence type="ECO:0000256" key="2">
    <source>
        <dbReference type="SAM" id="SignalP"/>
    </source>
</evidence>
<dbReference type="OrthoDB" id="4096040at2759"/>
<reference evidence="4" key="1">
    <citation type="submission" date="2016-05" db="EMBL/GenBank/DDBJ databases">
        <title>Comparative genomics of biotechnologically important yeasts.</title>
        <authorList>
            <consortium name="DOE Joint Genome Institute"/>
            <person name="Riley R."/>
            <person name="Haridas S."/>
            <person name="Wolfe K.H."/>
            <person name="Lopes M.R."/>
            <person name="Hittinger C.T."/>
            <person name="Goker M."/>
            <person name="Salamov A."/>
            <person name="Wisecaver J."/>
            <person name="Long T.M."/>
            <person name="Aerts A.L."/>
            <person name="Barry K."/>
            <person name="Choi C."/>
            <person name="Clum A."/>
            <person name="Coughlan A.Y."/>
            <person name="Deshpande S."/>
            <person name="Douglass A.P."/>
            <person name="Hanson S.J."/>
            <person name="Klenk H.-P."/>
            <person name="Labutti K."/>
            <person name="Lapidus A."/>
            <person name="Lindquist E."/>
            <person name="Lipzen A."/>
            <person name="Meier-Kolthoff J.P."/>
            <person name="Ohm R.A."/>
            <person name="Otillar R.P."/>
            <person name="Pangilinan J."/>
            <person name="Peng Y."/>
            <person name="Rokas A."/>
            <person name="Rosa C.A."/>
            <person name="Scheuner C."/>
            <person name="Sibirny A.A."/>
            <person name="Slot J.C."/>
            <person name="Stielow J.B."/>
            <person name="Sun H."/>
            <person name="Kurtzman C.P."/>
            <person name="Blackwell M."/>
            <person name="Grigoriev I.V."/>
            <person name="Jeffries T.W."/>
        </authorList>
    </citation>
    <scope>NUCLEOTIDE SEQUENCE [LARGE SCALE GENOMIC DNA]</scope>
    <source>
        <strain evidence="4">NRRL Y-17324</strain>
    </source>
</reference>
<keyword evidence="2" id="KW-0732">Signal</keyword>
<feature type="region of interest" description="Disordered" evidence="1">
    <location>
        <begin position="132"/>
        <end position="180"/>
    </location>
</feature>
<evidence type="ECO:0000313" key="4">
    <source>
        <dbReference type="Proteomes" id="UP000094285"/>
    </source>
</evidence>
<dbReference type="STRING" id="984487.A0A1E4SQ88"/>
<organism evidence="3 4">
    <name type="scientific">Suhomyces tanzawaensis NRRL Y-17324</name>
    <dbReference type="NCBI Taxonomy" id="984487"/>
    <lineage>
        <taxon>Eukaryota</taxon>
        <taxon>Fungi</taxon>
        <taxon>Dikarya</taxon>
        <taxon>Ascomycota</taxon>
        <taxon>Saccharomycotina</taxon>
        <taxon>Pichiomycetes</taxon>
        <taxon>Debaryomycetaceae</taxon>
        <taxon>Suhomyces</taxon>
    </lineage>
</organism>
<sequence>MQFLNTLALATLAAFVAADQSFTLVANGDGISNSPVTSDGQQLTLDNGNTAQIDLQEPSGFAQTGGKFLTIDSNGISFTDDNSKASKDWGFVDGKFRSGPSIDQADFFACKADKGYTLINYQKDGCVAVSLSQGGAPAPSSAAPSSAAPSSSEAPSSAAPSSEAPSSAAPSSDAEVTKTAESHTLVTVTDCASTVTDCPARQSSSAPAAPTVPTANGAAAVGAGAGAVMVAAAALML</sequence>
<dbReference type="EMBL" id="KV453909">
    <property type="protein sequence ID" value="ODV81674.1"/>
    <property type="molecule type" value="Genomic_DNA"/>
</dbReference>
<evidence type="ECO:0000313" key="3">
    <source>
        <dbReference type="EMBL" id="ODV81674.1"/>
    </source>
</evidence>
<dbReference type="AlphaFoldDB" id="A0A1E4SQ88"/>
<keyword evidence="4" id="KW-1185">Reference proteome</keyword>
<evidence type="ECO:0000256" key="1">
    <source>
        <dbReference type="SAM" id="MobiDB-lite"/>
    </source>
</evidence>
<feature type="chain" id="PRO_5009162905" description="Cell wall protein" evidence="2">
    <location>
        <begin position="19"/>
        <end position="237"/>
    </location>
</feature>
<accession>A0A1E4SQ88</accession>
<name>A0A1E4SQ88_9ASCO</name>
<feature type="signal peptide" evidence="2">
    <location>
        <begin position="1"/>
        <end position="18"/>
    </location>
</feature>
<dbReference type="RefSeq" id="XP_020066796.1">
    <property type="nucleotide sequence ID" value="XM_020206434.1"/>
</dbReference>
<dbReference type="GeneID" id="30980571"/>
<protein>
    <recommendedName>
        <fullName evidence="5">Cell wall protein</fullName>
    </recommendedName>
</protein>
<evidence type="ECO:0008006" key="5">
    <source>
        <dbReference type="Google" id="ProtNLM"/>
    </source>
</evidence>
<proteinExistence type="predicted"/>
<feature type="compositionally biased region" description="Low complexity" evidence="1">
    <location>
        <begin position="136"/>
        <end position="172"/>
    </location>
</feature>
<dbReference type="Proteomes" id="UP000094285">
    <property type="component" value="Unassembled WGS sequence"/>
</dbReference>